<dbReference type="Pfam" id="PF22738">
    <property type="entry name" value="NNH7"/>
    <property type="match status" value="1"/>
</dbReference>
<feature type="domain" description="NACHT N-terminal Helical" evidence="1">
    <location>
        <begin position="8"/>
        <end position="221"/>
    </location>
</feature>
<dbReference type="RefSeq" id="WP_380126238.1">
    <property type="nucleotide sequence ID" value="NZ_JBHSIU010000083.1"/>
</dbReference>
<organism evidence="2 3">
    <name type="scientific">Dactylosporangium cerinum</name>
    <dbReference type="NCBI Taxonomy" id="1434730"/>
    <lineage>
        <taxon>Bacteria</taxon>
        <taxon>Bacillati</taxon>
        <taxon>Actinomycetota</taxon>
        <taxon>Actinomycetes</taxon>
        <taxon>Micromonosporales</taxon>
        <taxon>Micromonosporaceae</taxon>
        <taxon>Dactylosporangium</taxon>
    </lineage>
</organism>
<dbReference type="Proteomes" id="UP001595912">
    <property type="component" value="Unassembled WGS sequence"/>
</dbReference>
<dbReference type="Gene3D" id="3.40.50.300">
    <property type="entry name" value="P-loop containing nucleotide triphosphate hydrolases"/>
    <property type="match status" value="1"/>
</dbReference>
<dbReference type="InterPro" id="IPR027417">
    <property type="entry name" value="P-loop_NTPase"/>
</dbReference>
<protein>
    <submittedName>
        <fullName evidence="2">NACHT domain-containing protein</fullName>
    </submittedName>
</protein>
<evidence type="ECO:0000313" key="2">
    <source>
        <dbReference type="EMBL" id="MFC5005598.1"/>
    </source>
</evidence>
<evidence type="ECO:0000259" key="1">
    <source>
        <dbReference type="Pfam" id="PF22738"/>
    </source>
</evidence>
<name>A0ABV9WE87_9ACTN</name>
<proteinExistence type="predicted"/>
<keyword evidence="3" id="KW-1185">Reference proteome</keyword>
<sequence>MKEAMRDDPLTLRGALTILGAFDKIRFAKLDRDLGDVLTGQSARPLIAFLSWFFPENDTSSLVLGMAESAVVCLPTVSGRDRPGVVTAIHTSLLMAAFVAGVQQTLKAKDLPEGLPLTAKDREVASTTNMSAKFDLGKLYDRQAPERLAADIGSSVNSRVGTFFDAIAEVIESYASGTSFHDRINWRILNAVTLRQEALRAYHNYYNARRHEIPEFRLWSAEPTKNQVAVDGMATLADALRPMTRAAQGDGRKFVHLANADELDSPIVQQGSIDELKHLQFPLVREVYVTPGFRVAVNGPGVRAADEDWWDTLPARQDLGHFLASLFCGTAVLSVPIIVLGHPGAGKSLFTKVVAARLPPETYTVVRVPLRSVDADAHVHTQIQQALDVQTHKRVQWSDLVEESVDTVRVVLLDGLDELLQANPSGRSAYMLDVAEFQRREASLGRPVIVMVTSRTVVVDRARLPANALLVRLSEFTPLEIDRWVERWNAKNEVGIEKNALRRLTAADLSSHLHLACQPLLLLLLAIYIADPKSPGIHANMSTAALYKSLFTSFIRRELRKDPRLDEARLAIETTNRMWRLAIAAFAMFNRSRLFVTDDELGADLIALAFDESGPAVSAVAARRGQHLLGQFFFIYTSESDAHRDGEQRHSYEFLHATFGEYLVGSWIVELLVELAQAHQLALRSRPEIDDSVLFALTSCQPIANRRTILEFAQEAFAEYGDAETQLVAMLELLIQRWRSRPIPTKPVGYRPAYIDDHLRELATYTANLVLMRVFIEKSEQGVPIRSLAAVDTDPRESWRSLTRLWHAGLDTTGILALTATLAMSADGQRIVRRQAQHDSVDLEIEVADLAGDRETVARLLIGRRVRDFLPAAEEFLSDGGAELLAELSAIATHPLADGIGVASARTIEQWPAPESEYAVHLLIHYLAANSYKADLDTVANLVRLLLETMRPHRRSAPQLALVLAAHPQLLEKVPELGSADLYAGKEEAATVAVALQAASDRAPGKLRKQLYELKRRVDLDRRDLVDDKATTVNLMKGVIGILSGQGLRINSRVADRQPD</sequence>
<reference evidence="3" key="1">
    <citation type="journal article" date="2019" name="Int. J. Syst. Evol. Microbiol.">
        <title>The Global Catalogue of Microorganisms (GCM) 10K type strain sequencing project: providing services to taxonomists for standard genome sequencing and annotation.</title>
        <authorList>
            <consortium name="The Broad Institute Genomics Platform"/>
            <consortium name="The Broad Institute Genome Sequencing Center for Infectious Disease"/>
            <person name="Wu L."/>
            <person name="Ma J."/>
        </authorList>
    </citation>
    <scope>NUCLEOTIDE SEQUENCE [LARGE SCALE GENOMIC DNA]</scope>
    <source>
        <strain evidence="3">CGMCC 4.7152</strain>
    </source>
</reference>
<gene>
    <name evidence="2" type="ORF">ACFPIJ_48215</name>
</gene>
<dbReference type="SUPFAM" id="SSF52540">
    <property type="entry name" value="P-loop containing nucleoside triphosphate hydrolases"/>
    <property type="match status" value="1"/>
</dbReference>
<comment type="caution">
    <text evidence="2">The sequence shown here is derived from an EMBL/GenBank/DDBJ whole genome shotgun (WGS) entry which is preliminary data.</text>
</comment>
<evidence type="ECO:0000313" key="3">
    <source>
        <dbReference type="Proteomes" id="UP001595912"/>
    </source>
</evidence>
<dbReference type="InterPro" id="IPR054567">
    <property type="entry name" value="NNH7"/>
</dbReference>
<accession>A0ABV9WE87</accession>
<dbReference type="EMBL" id="JBHSIU010000083">
    <property type="protein sequence ID" value="MFC5005598.1"/>
    <property type="molecule type" value="Genomic_DNA"/>
</dbReference>